<evidence type="ECO:0000256" key="7">
    <source>
        <dbReference type="ARBA" id="ARBA00022833"/>
    </source>
</evidence>
<evidence type="ECO:0000259" key="9">
    <source>
        <dbReference type="PROSITE" id="PS50280"/>
    </source>
</evidence>
<keyword evidence="11" id="KW-1185">Reference proteome</keyword>
<feature type="region of interest" description="Disordered" evidence="8">
    <location>
        <begin position="1"/>
        <end position="53"/>
    </location>
</feature>
<organism evidence="10 11">
    <name type="scientific">Prymnesium parvum</name>
    <name type="common">Toxic golden alga</name>
    <dbReference type="NCBI Taxonomy" id="97485"/>
    <lineage>
        <taxon>Eukaryota</taxon>
        <taxon>Haptista</taxon>
        <taxon>Haptophyta</taxon>
        <taxon>Prymnesiophyceae</taxon>
        <taxon>Prymnesiales</taxon>
        <taxon>Prymnesiaceae</taxon>
        <taxon>Prymnesium</taxon>
    </lineage>
</organism>
<dbReference type="SMART" id="SM00317">
    <property type="entry name" value="SET"/>
    <property type="match status" value="1"/>
</dbReference>
<dbReference type="PROSITE" id="PS50280">
    <property type="entry name" value="SET"/>
    <property type="match status" value="1"/>
</dbReference>
<dbReference type="GO" id="GO:0046872">
    <property type="term" value="F:metal ion binding"/>
    <property type="evidence" value="ECO:0007669"/>
    <property type="project" value="UniProtKB-KW"/>
</dbReference>
<dbReference type="Pfam" id="PF00856">
    <property type="entry name" value="SET"/>
    <property type="match status" value="1"/>
</dbReference>
<dbReference type="SUPFAM" id="SSF82199">
    <property type="entry name" value="SET domain"/>
    <property type="match status" value="1"/>
</dbReference>
<dbReference type="InterPro" id="IPR046341">
    <property type="entry name" value="SET_dom_sf"/>
</dbReference>
<dbReference type="PANTHER" id="PTHR46223">
    <property type="entry name" value="HISTONE-LYSINE N-METHYLTRANSFERASE SUV39H"/>
    <property type="match status" value="1"/>
</dbReference>
<keyword evidence="6" id="KW-0479">Metal-binding</keyword>
<sequence length="268" mass="29073">MAPTRRKPIVKRPVRDTLAEGTSDGARNGLGTRGPSTTTLSAATSGIDTNSPENKKWRRVALVGGALRPAKAASMPVVPFGAPPRPPTKTKEVQIAEVRDQAWALGNVLQDVRKWDKMMSNAIASRLSRRVGEDVYQCAAIRMHGVPREALTRWMPPPTTRNEKELSWEFESASEVVRTTIDPTDAGNVGRFINHSCDPNLRAFVVRAGSLVPRVALFAVRDIEELQELTMFYGDGAGSTATPLATAGRTKCLCAEPCCTGFLPCDTD</sequence>
<dbReference type="PANTHER" id="PTHR46223:SF3">
    <property type="entry name" value="HISTONE-LYSINE N-METHYLTRANSFERASE SET-23"/>
    <property type="match status" value="1"/>
</dbReference>
<dbReference type="Proteomes" id="UP001515480">
    <property type="component" value="Unassembled WGS sequence"/>
</dbReference>
<reference evidence="10 11" key="1">
    <citation type="journal article" date="2024" name="Science">
        <title>Giant polyketide synthase enzymes in the biosynthesis of giant marine polyether toxins.</title>
        <authorList>
            <person name="Fallon T.R."/>
            <person name="Shende V.V."/>
            <person name="Wierzbicki I.H."/>
            <person name="Pendleton A.L."/>
            <person name="Watervoot N.F."/>
            <person name="Auber R.P."/>
            <person name="Gonzalez D.J."/>
            <person name="Wisecaver J.H."/>
            <person name="Moore B.S."/>
        </authorList>
    </citation>
    <scope>NUCLEOTIDE SEQUENCE [LARGE SCALE GENOMIC DNA]</scope>
    <source>
        <strain evidence="10 11">12B1</strain>
    </source>
</reference>
<dbReference type="GO" id="GO:0032259">
    <property type="term" value="P:methylation"/>
    <property type="evidence" value="ECO:0007669"/>
    <property type="project" value="UniProtKB-KW"/>
</dbReference>
<evidence type="ECO:0000256" key="2">
    <source>
        <dbReference type="ARBA" id="ARBA00022454"/>
    </source>
</evidence>
<accession>A0AB34ISX3</accession>
<feature type="compositionally biased region" description="Polar residues" evidence="8">
    <location>
        <begin position="34"/>
        <end position="52"/>
    </location>
</feature>
<evidence type="ECO:0000256" key="1">
    <source>
        <dbReference type="ARBA" id="ARBA00004286"/>
    </source>
</evidence>
<keyword evidence="3" id="KW-0489">Methyltransferase</keyword>
<evidence type="ECO:0000313" key="11">
    <source>
        <dbReference type="Proteomes" id="UP001515480"/>
    </source>
</evidence>
<feature type="compositionally biased region" description="Basic residues" evidence="8">
    <location>
        <begin position="1"/>
        <end position="12"/>
    </location>
</feature>
<dbReference type="GO" id="GO:0005694">
    <property type="term" value="C:chromosome"/>
    <property type="evidence" value="ECO:0007669"/>
    <property type="project" value="UniProtKB-SubCell"/>
</dbReference>
<dbReference type="Gene3D" id="2.170.270.10">
    <property type="entry name" value="SET domain"/>
    <property type="match status" value="1"/>
</dbReference>
<gene>
    <name evidence="10" type="ORF">AB1Y20_008373</name>
</gene>
<comment type="subcellular location">
    <subcellularLocation>
        <location evidence="1">Chromosome</location>
    </subcellularLocation>
</comment>
<evidence type="ECO:0000313" key="10">
    <source>
        <dbReference type="EMBL" id="KAL1504588.1"/>
    </source>
</evidence>
<protein>
    <recommendedName>
        <fullName evidence="9">SET domain-containing protein</fullName>
    </recommendedName>
</protein>
<evidence type="ECO:0000256" key="4">
    <source>
        <dbReference type="ARBA" id="ARBA00022679"/>
    </source>
</evidence>
<dbReference type="InterPro" id="IPR001214">
    <property type="entry name" value="SET_dom"/>
</dbReference>
<evidence type="ECO:0000256" key="3">
    <source>
        <dbReference type="ARBA" id="ARBA00022603"/>
    </source>
</evidence>
<dbReference type="GO" id="GO:0008168">
    <property type="term" value="F:methyltransferase activity"/>
    <property type="evidence" value="ECO:0007669"/>
    <property type="project" value="UniProtKB-KW"/>
</dbReference>
<evidence type="ECO:0000256" key="5">
    <source>
        <dbReference type="ARBA" id="ARBA00022691"/>
    </source>
</evidence>
<name>A0AB34ISX3_PRYPA</name>
<keyword evidence="5" id="KW-0949">S-adenosyl-L-methionine</keyword>
<comment type="caution">
    <text evidence="10">The sequence shown here is derived from an EMBL/GenBank/DDBJ whole genome shotgun (WGS) entry which is preliminary data.</text>
</comment>
<dbReference type="InterPro" id="IPR050973">
    <property type="entry name" value="H3K9_Histone-Lys_N-MTase"/>
</dbReference>
<keyword evidence="4" id="KW-0808">Transferase</keyword>
<dbReference type="AlphaFoldDB" id="A0AB34ISX3"/>
<feature type="domain" description="SET" evidence="9">
    <location>
        <begin position="91"/>
        <end position="234"/>
    </location>
</feature>
<keyword evidence="7" id="KW-0862">Zinc</keyword>
<proteinExistence type="predicted"/>
<evidence type="ECO:0000256" key="6">
    <source>
        <dbReference type="ARBA" id="ARBA00022723"/>
    </source>
</evidence>
<evidence type="ECO:0000256" key="8">
    <source>
        <dbReference type="SAM" id="MobiDB-lite"/>
    </source>
</evidence>
<keyword evidence="2" id="KW-0158">Chromosome</keyword>
<dbReference type="EMBL" id="JBGBPQ010000019">
    <property type="protein sequence ID" value="KAL1504588.1"/>
    <property type="molecule type" value="Genomic_DNA"/>
</dbReference>